<evidence type="ECO:0000313" key="1">
    <source>
        <dbReference type="EMBL" id="MBO9205178.1"/>
    </source>
</evidence>
<comment type="caution">
    <text evidence="1">The sequence shown here is derived from an EMBL/GenBank/DDBJ whole genome shotgun (WGS) entry which is preliminary data.</text>
</comment>
<dbReference type="Proteomes" id="UP000677244">
    <property type="component" value="Unassembled WGS sequence"/>
</dbReference>
<gene>
    <name evidence="1" type="ORF">J7I42_33130</name>
</gene>
<proteinExistence type="predicted"/>
<name>A0ABS3Z4T1_9BACT</name>
<evidence type="ECO:0000313" key="2">
    <source>
        <dbReference type="Proteomes" id="UP000677244"/>
    </source>
</evidence>
<dbReference type="EMBL" id="JAGHKO010000024">
    <property type="protein sequence ID" value="MBO9205178.1"/>
    <property type="molecule type" value="Genomic_DNA"/>
</dbReference>
<protein>
    <recommendedName>
        <fullName evidence="3">DNA-binding protein</fullName>
    </recommendedName>
</protein>
<organism evidence="1 2">
    <name type="scientific">Niastella soli</name>
    <dbReference type="NCBI Taxonomy" id="2821487"/>
    <lineage>
        <taxon>Bacteria</taxon>
        <taxon>Pseudomonadati</taxon>
        <taxon>Bacteroidota</taxon>
        <taxon>Chitinophagia</taxon>
        <taxon>Chitinophagales</taxon>
        <taxon>Chitinophagaceae</taxon>
        <taxon>Niastella</taxon>
    </lineage>
</organism>
<dbReference type="RefSeq" id="WP_209144499.1">
    <property type="nucleotide sequence ID" value="NZ_JAGHKO010000024.1"/>
</dbReference>
<sequence length="112" mass="12528">MAKKKRIAAKRTTVLVKKKAAAPKKKAAVKKKKTVKKASASSKTTTQRLVIHTNDITKILGINIRTAQRLLQTIREELGRKKKDYVSIKEFADFVHLAEDKVTQSLSISSLN</sequence>
<reference evidence="1 2" key="1">
    <citation type="submission" date="2021-03" db="EMBL/GenBank/DDBJ databases">
        <title>Assistant Professor.</title>
        <authorList>
            <person name="Huq M.A."/>
        </authorList>
    </citation>
    <scope>NUCLEOTIDE SEQUENCE [LARGE SCALE GENOMIC DNA]</scope>
    <source>
        <strain evidence="1 2">MAH-29</strain>
    </source>
</reference>
<keyword evidence="2" id="KW-1185">Reference proteome</keyword>
<evidence type="ECO:0008006" key="3">
    <source>
        <dbReference type="Google" id="ProtNLM"/>
    </source>
</evidence>
<accession>A0ABS3Z4T1</accession>